<proteinExistence type="predicted"/>
<dbReference type="EMBL" id="DOOG01000117">
    <property type="protein sequence ID" value="HBU98929.1"/>
    <property type="molecule type" value="Genomic_DNA"/>
</dbReference>
<evidence type="ECO:0008006" key="3">
    <source>
        <dbReference type="Google" id="ProtNLM"/>
    </source>
</evidence>
<reference evidence="1 2" key="1">
    <citation type="journal article" date="2018" name="Nat. Biotechnol.">
        <title>A standardized bacterial taxonomy based on genome phylogeny substantially revises the tree of life.</title>
        <authorList>
            <person name="Parks D.H."/>
            <person name="Chuvochina M."/>
            <person name="Waite D.W."/>
            <person name="Rinke C."/>
            <person name="Skarshewski A."/>
            <person name="Chaumeil P.A."/>
            <person name="Hugenholtz P."/>
        </authorList>
    </citation>
    <scope>NUCLEOTIDE SEQUENCE [LARGE SCALE GENOMIC DNA]</scope>
    <source>
        <strain evidence="1">UBA8707</strain>
    </source>
</reference>
<dbReference type="Proteomes" id="UP000264753">
    <property type="component" value="Unassembled WGS sequence"/>
</dbReference>
<dbReference type="Gene3D" id="3.30.310.50">
    <property type="entry name" value="Alpha-D-phosphohexomutase, C-terminal domain"/>
    <property type="match status" value="1"/>
</dbReference>
<dbReference type="InterPro" id="IPR014543">
    <property type="entry name" value="UCP028291"/>
</dbReference>
<evidence type="ECO:0000313" key="2">
    <source>
        <dbReference type="Proteomes" id="UP000264753"/>
    </source>
</evidence>
<comment type="caution">
    <text evidence="1">The sequence shown here is derived from an EMBL/GenBank/DDBJ whole genome shotgun (WGS) entry which is preliminary data.</text>
</comment>
<gene>
    <name evidence="1" type="ORF">DEF21_13650</name>
</gene>
<protein>
    <recommendedName>
        <fullName evidence="3">DUF2218 domain-containing protein</fullName>
    </recommendedName>
</protein>
<sequence length="159" mass="17329">MVFMLSDNSNHAGCDVMSGDDQGSINVKTAVDTDDKEAGLVDQEGKNTSGNTQLSEVGLDQNMDANYCFADIYVRNAPVYLKGFTGEPDGSVQAELRDSNKGLLAFEQGVCEITASSSFLTVAMSASDNAGLDQIRDYFEQTLRKMSAEKAIEFDWRKK</sequence>
<accession>A0A358HUT0</accession>
<dbReference type="Pfam" id="PF09981">
    <property type="entry name" value="DUF2218"/>
    <property type="match status" value="1"/>
</dbReference>
<dbReference type="AlphaFoldDB" id="A0A358HUT0"/>
<name>A0A358HUT0_9PROT</name>
<organism evidence="1 2">
    <name type="scientific">Thalassospira lucentensis</name>
    <dbReference type="NCBI Taxonomy" id="168935"/>
    <lineage>
        <taxon>Bacteria</taxon>
        <taxon>Pseudomonadati</taxon>
        <taxon>Pseudomonadota</taxon>
        <taxon>Alphaproteobacteria</taxon>
        <taxon>Rhodospirillales</taxon>
        <taxon>Thalassospiraceae</taxon>
        <taxon>Thalassospira</taxon>
    </lineage>
</organism>
<evidence type="ECO:0000313" key="1">
    <source>
        <dbReference type="EMBL" id="HBU98929.1"/>
    </source>
</evidence>